<evidence type="ECO:0008006" key="4">
    <source>
        <dbReference type="Google" id="ProtNLM"/>
    </source>
</evidence>
<feature type="chain" id="PRO_5046434542" description="DUF3888 domain-containing protein" evidence="1">
    <location>
        <begin position="22"/>
        <end position="153"/>
    </location>
</feature>
<organism evidence="2 3">
    <name type="scientific">Bacillus spongiae</name>
    <dbReference type="NCBI Taxonomy" id="2683610"/>
    <lineage>
        <taxon>Bacteria</taxon>
        <taxon>Bacillati</taxon>
        <taxon>Bacillota</taxon>
        <taxon>Bacilli</taxon>
        <taxon>Bacillales</taxon>
        <taxon>Bacillaceae</taxon>
        <taxon>Bacillus</taxon>
    </lineage>
</organism>
<keyword evidence="3" id="KW-1185">Reference proteome</keyword>
<evidence type="ECO:0000256" key="1">
    <source>
        <dbReference type="SAM" id="SignalP"/>
    </source>
</evidence>
<evidence type="ECO:0000313" key="2">
    <source>
        <dbReference type="EMBL" id="MEI5906656.1"/>
    </source>
</evidence>
<dbReference type="EMBL" id="JBBAXC010000004">
    <property type="protein sequence ID" value="MEI5906656.1"/>
    <property type="molecule type" value="Genomic_DNA"/>
</dbReference>
<accession>A0ABU8HBR2</accession>
<gene>
    <name evidence="2" type="ORF">WAK64_06245</name>
</gene>
<evidence type="ECO:0000313" key="3">
    <source>
        <dbReference type="Proteomes" id="UP001312865"/>
    </source>
</evidence>
<protein>
    <recommendedName>
        <fullName evidence="4">DUF3888 domain-containing protein</fullName>
    </recommendedName>
</protein>
<name>A0ABU8HBR2_9BACI</name>
<dbReference type="RefSeq" id="WP_336586090.1">
    <property type="nucleotide sequence ID" value="NZ_JBBAXC010000004.1"/>
</dbReference>
<proteinExistence type="predicted"/>
<sequence length="153" mass="17805">MKRVSVFALVSLSLLTMVIFASQDKTNAEHKHNSIISEQSNDQFIMSLFQQEIQRAVANYYNEEVGTPGSIFIMYYWDHPDYHIIEVDQSEKGHLLEYTYNGKKQHYPYVVKFTVEPQKNGVLGTDTITFGIRPQSYTNDLEVNMLNYEHKSQ</sequence>
<keyword evidence="1" id="KW-0732">Signal</keyword>
<dbReference type="Proteomes" id="UP001312865">
    <property type="component" value="Unassembled WGS sequence"/>
</dbReference>
<reference evidence="2 3" key="1">
    <citation type="journal article" date="2018" name="J. Microbiol.">
        <title>Bacillus spongiae sp. nov., isolated from sponge of Jeju Island.</title>
        <authorList>
            <person name="Lee G.E."/>
            <person name="Im W.T."/>
            <person name="Park J.S."/>
        </authorList>
    </citation>
    <scope>NUCLEOTIDE SEQUENCE [LARGE SCALE GENOMIC DNA]</scope>
    <source>
        <strain evidence="2 3">135PIL107-10</strain>
    </source>
</reference>
<feature type="signal peptide" evidence="1">
    <location>
        <begin position="1"/>
        <end position="21"/>
    </location>
</feature>
<comment type="caution">
    <text evidence="2">The sequence shown here is derived from an EMBL/GenBank/DDBJ whole genome shotgun (WGS) entry which is preliminary data.</text>
</comment>